<feature type="compositionally biased region" description="Low complexity" evidence="10">
    <location>
        <begin position="72"/>
        <end position="91"/>
    </location>
</feature>
<dbReference type="Pfam" id="PF00069">
    <property type="entry name" value="Pkinase"/>
    <property type="match status" value="1"/>
</dbReference>
<evidence type="ECO:0000256" key="5">
    <source>
        <dbReference type="ARBA" id="ARBA00022777"/>
    </source>
</evidence>
<feature type="region of interest" description="Disordered" evidence="10">
    <location>
        <begin position="256"/>
        <end position="321"/>
    </location>
</feature>
<comment type="caution">
    <text evidence="12">The sequence shown here is derived from an EMBL/GenBank/DDBJ whole genome shotgun (WGS) entry which is preliminary data.</text>
</comment>
<accession>A0A6A3A029</accession>
<comment type="catalytic activity">
    <reaction evidence="7">
        <text>L-threonyl-[protein] + ATP = O-phospho-L-threonyl-[protein] + ADP + H(+)</text>
        <dbReference type="Rhea" id="RHEA:46608"/>
        <dbReference type="Rhea" id="RHEA-COMP:11060"/>
        <dbReference type="Rhea" id="RHEA-COMP:11605"/>
        <dbReference type="ChEBI" id="CHEBI:15378"/>
        <dbReference type="ChEBI" id="CHEBI:30013"/>
        <dbReference type="ChEBI" id="CHEBI:30616"/>
        <dbReference type="ChEBI" id="CHEBI:61977"/>
        <dbReference type="ChEBI" id="CHEBI:456216"/>
        <dbReference type="EC" id="2.7.11.25"/>
    </reaction>
</comment>
<feature type="compositionally biased region" description="Polar residues" evidence="10">
    <location>
        <begin position="593"/>
        <end position="604"/>
    </location>
</feature>
<protein>
    <recommendedName>
        <fullName evidence="2">mitogen-activated protein kinase kinase kinase</fullName>
        <ecNumber evidence="2">2.7.11.25</ecNumber>
    </recommendedName>
</protein>
<comment type="similarity">
    <text evidence="1">Belongs to the protein kinase superfamily. STE Ser/Thr protein kinase family. MAP kinase kinase kinase subfamily.</text>
</comment>
<evidence type="ECO:0000256" key="10">
    <source>
        <dbReference type="SAM" id="MobiDB-lite"/>
    </source>
</evidence>
<keyword evidence="5 12" id="KW-0418">Kinase</keyword>
<dbReference type="GO" id="GO:0005737">
    <property type="term" value="C:cytoplasm"/>
    <property type="evidence" value="ECO:0007669"/>
    <property type="project" value="TreeGrafter"/>
</dbReference>
<evidence type="ECO:0000313" key="13">
    <source>
        <dbReference type="Proteomes" id="UP000436088"/>
    </source>
</evidence>
<evidence type="ECO:0000313" key="12">
    <source>
        <dbReference type="EMBL" id="KAE8697343.1"/>
    </source>
</evidence>
<feature type="domain" description="Protein kinase" evidence="11">
    <location>
        <begin position="328"/>
        <end position="589"/>
    </location>
</feature>
<dbReference type="PROSITE" id="PS50011">
    <property type="entry name" value="PROTEIN_KINASE_DOM"/>
    <property type="match status" value="1"/>
</dbReference>
<evidence type="ECO:0000256" key="1">
    <source>
        <dbReference type="ARBA" id="ARBA00006529"/>
    </source>
</evidence>
<keyword evidence="13" id="KW-1185">Reference proteome</keyword>
<dbReference type="SMART" id="SM00220">
    <property type="entry name" value="S_TKc"/>
    <property type="match status" value="1"/>
</dbReference>
<dbReference type="EMBL" id="VEPZ02001051">
    <property type="protein sequence ID" value="KAE8697343.1"/>
    <property type="molecule type" value="Genomic_DNA"/>
</dbReference>
<feature type="compositionally biased region" description="Basic and acidic residues" evidence="10">
    <location>
        <begin position="124"/>
        <end position="138"/>
    </location>
</feature>
<evidence type="ECO:0000256" key="2">
    <source>
        <dbReference type="ARBA" id="ARBA00012406"/>
    </source>
</evidence>
<evidence type="ECO:0000256" key="4">
    <source>
        <dbReference type="ARBA" id="ARBA00022741"/>
    </source>
</evidence>
<evidence type="ECO:0000256" key="8">
    <source>
        <dbReference type="ARBA" id="ARBA00048329"/>
    </source>
</evidence>
<name>A0A6A3A029_HIBSY</name>
<dbReference type="AlphaFoldDB" id="A0A6A3A029"/>
<dbReference type="InterPro" id="IPR017441">
    <property type="entry name" value="Protein_kinase_ATP_BS"/>
</dbReference>
<feature type="compositionally biased region" description="Low complexity" evidence="10">
    <location>
        <begin position="8"/>
        <end position="28"/>
    </location>
</feature>
<keyword evidence="6 9" id="KW-0067">ATP-binding</keyword>
<feature type="binding site" evidence="9">
    <location>
        <position position="357"/>
    </location>
    <ligand>
        <name>ATP</name>
        <dbReference type="ChEBI" id="CHEBI:30616"/>
    </ligand>
</feature>
<dbReference type="PANTHER" id="PTHR48016:SF5">
    <property type="entry name" value="MITOGEN-ACTIVATED PROTEIN KINASE KINASE KINASE 5"/>
    <property type="match status" value="1"/>
</dbReference>
<comment type="catalytic activity">
    <reaction evidence="8">
        <text>L-seryl-[protein] + ATP = O-phospho-L-seryl-[protein] + ADP + H(+)</text>
        <dbReference type="Rhea" id="RHEA:17989"/>
        <dbReference type="Rhea" id="RHEA-COMP:9863"/>
        <dbReference type="Rhea" id="RHEA-COMP:11604"/>
        <dbReference type="ChEBI" id="CHEBI:15378"/>
        <dbReference type="ChEBI" id="CHEBI:29999"/>
        <dbReference type="ChEBI" id="CHEBI:30616"/>
        <dbReference type="ChEBI" id="CHEBI:83421"/>
        <dbReference type="ChEBI" id="CHEBI:456216"/>
        <dbReference type="EC" id="2.7.11.25"/>
    </reaction>
</comment>
<dbReference type="Proteomes" id="UP000436088">
    <property type="component" value="Unassembled WGS sequence"/>
</dbReference>
<reference evidence="12" key="1">
    <citation type="submission" date="2019-09" db="EMBL/GenBank/DDBJ databases">
        <title>Draft genome information of white flower Hibiscus syriacus.</title>
        <authorList>
            <person name="Kim Y.-M."/>
        </authorList>
    </citation>
    <scope>NUCLEOTIDE SEQUENCE [LARGE SCALE GENOMIC DNA]</scope>
    <source>
        <strain evidence="12">YM2019G1</strain>
    </source>
</reference>
<dbReference type="SUPFAM" id="SSF56112">
    <property type="entry name" value="Protein kinase-like (PK-like)"/>
    <property type="match status" value="1"/>
</dbReference>
<feature type="compositionally biased region" description="Polar residues" evidence="10">
    <location>
        <begin position="268"/>
        <end position="290"/>
    </location>
</feature>
<dbReference type="InterPro" id="IPR011009">
    <property type="entry name" value="Kinase-like_dom_sf"/>
</dbReference>
<keyword evidence="3" id="KW-0808">Transferase</keyword>
<dbReference type="Gene3D" id="1.10.510.10">
    <property type="entry name" value="Transferase(Phosphotransferase) domain 1"/>
    <property type="match status" value="1"/>
</dbReference>
<proteinExistence type="inferred from homology"/>
<gene>
    <name evidence="12" type="ORF">F3Y22_tig00110621pilonHSYRG00106</name>
</gene>
<keyword evidence="4 9" id="KW-0547">Nucleotide-binding</keyword>
<dbReference type="FunFam" id="1.10.510.10:FF:000357">
    <property type="entry name" value="Mitogen-activated protein kinase kinase kinase 5"/>
    <property type="match status" value="1"/>
</dbReference>
<dbReference type="EC" id="2.7.11.25" evidence="2"/>
<dbReference type="PANTHER" id="PTHR48016">
    <property type="entry name" value="MAP KINASE KINASE KINASE SSK2-RELATED-RELATED"/>
    <property type="match status" value="1"/>
</dbReference>
<evidence type="ECO:0000256" key="7">
    <source>
        <dbReference type="ARBA" id="ARBA00047559"/>
    </source>
</evidence>
<feature type="region of interest" description="Disordered" evidence="10">
    <location>
        <begin position="593"/>
        <end position="700"/>
    </location>
</feature>
<feature type="region of interest" description="Disordered" evidence="10">
    <location>
        <begin position="68"/>
        <end position="142"/>
    </location>
</feature>
<sequence>MRWLQNISFSSSSSASSSNIASTPAASSGKHFQDNNSYHKRNHKQRHIFRHHYLGFRIAGPKLTRLSDRESVASPPSSSFDSPLSSSVPTSRAPPSPLTVPLPLPLPLPEGDGEQRLPSPTEVGHGRALEDRDREKVDGTPSNSSMFVSRVARKMAEYLGIISTLKVLHQEVNRGDCSQDEFRVNVPIRSAPASPFSSSSAFSPHRMSTGDVFPNYIAPPTGKQVWSAPDMPTLDMTGLPPPAFYDCTVFSTDNTPLHSPIKSPRPTYRSQSGPPSPTHQEFPSTRSESSGPIVHPLPLPPGATLASPSAPIPQVPTKPESFPMNCQWQKGKLIGRGTFGSVYVASNRETGALCAMKEVEIFPDDPKSAESIKQLEQEIKVLSQLKHPNIVQYYGSETVEDKFYIYLEYVHPGSINKYVHDHCGAITESVVRNFTRHILSGLAYLHSTMTIHRDIKGANLLVDASGVVKLADFGMSKHLSGQRADLSLKGSPYWMAPELMQAVMQKDNSSDLALAVDIWSLGCTIIEMFTGKAPWSEYEGAAAMFKVMKDTPPIPETLSPEGKDFLRCCFRRNPAERTTASMLLEHIFVKCSPQSGASSSNGIKSTDMPLSPGERSEFKLDQSPVQSSQRSPKIVTPVRGTTQRSHYKSPELRVAARNSPHSTLETLPSLSPPRSGQSAHHLSPFSRSSNQESKKLHIFR</sequence>
<dbReference type="InterPro" id="IPR050538">
    <property type="entry name" value="MAP_kinase_kinase_kinase"/>
</dbReference>
<dbReference type="OrthoDB" id="266718at2759"/>
<evidence type="ECO:0000256" key="9">
    <source>
        <dbReference type="PROSITE-ProRule" id="PRU10141"/>
    </source>
</evidence>
<feature type="region of interest" description="Disordered" evidence="10">
    <location>
        <begin position="1"/>
        <end position="37"/>
    </location>
</feature>
<dbReference type="InterPro" id="IPR000719">
    <property type="entry name" value="Prot_kinase_dom"/>
</dbReference>
<dbReference type="GO" id="GO:0005524">
    <property type="term" value="F:ATP binding"/>
    <property type="evidence" value="ECO:0007669"/>
    <property type="project" value="UniProtKB-UniRule"/>
</dbReference>
<dbReference type="GO" id="GO:0004709">
    <property type="term" value="F:MAP kinase kinase kinase activity"/>
    <property type="evidence" value="ECO:0007669"/>
    <property type="project" value="UniProtKB-EC"/>
</dbReference>
<feature type="compositionally biased region" description="Polar residues" evidence="10">
    <location>
        <begin position="659"/>
        <end position="691"/>
    </location>
</feature>
<evidence type="ECO:0000256" key="6">
    <source>
        <dbReference type="ARBA" id="ARBA00022840"/>
    </source>
</evidence>
<dbReference type="PROSITE" id="PS00107">
    <property type="entry name" value="PROTEIN_KINASE_ATP"/>
    <property type="match status" value="1"/>
</dbReference>
<feature type="compositionally biased region" description="Pro residues" evidence="10">
    <location>
        <begin position="92"/>
        <end position="108"/>
    </location>
</feature>
<evidence type="ECO:0000259" key="11">
    <source>
        <dbReference type="PROSITE" id="PS50011"/>
    </source>
</evidence>
<evidence type="ECO:0000256" key="3">
    <source>
        <dbReference type="ARBA" id="ARBA00022679"/>
    </source>
</evidence>
<organism evidence="12 13">
    <name type="scientific">Hibiscus syriacus</name>
    <name type="common">Rose of Sharon</name>
    <dbReference type="NCBI Taxonomy" id="106335"/>
    <lineage>
        <taxon>Eukaryota</taxon>
        <taxon>Viridiplantae</taxon>
        <taxon>Streptophyta</taxon>
        <taxon>Embryophyta</taxon>
        <taxon>Tracheophyta</taxon>
        <taxon>Spermatophyta</taxon>
        <taxon>Magnoliopsida</taxon>
        <taxon>eudicotyledons</taxon>
        <taxon>Gunneridae</taxon>
        <taxon>Pentapetalae</taxon>
        <taxon>rosids</taxon>
        <taxon>malvids</taxon>
        <taxon>Malvales</taxon>
        <taxon>Malvaceae</taxon>
        <taxon>Malvoideae</taxon>
        <taxon>Hibiscus</taxon>
    </lineage>
</organism>